<evidence type="ECO:0000313" key="2">
    <source>
        <dbReference type="EMBL" id="ART67308.1"/>
    </source>
</evidence>
<sequence length="84" mass="9540">MADTTAETKAARRRGDWRHRENRASSKYIAKRVTEEDHLALTKYAEDHGVKIAELLTPFVHDLIQRAHEHCGQPQAYPTSAKAS</sequence>
<feature type="compositionally biased region" description="Basic and acidic residues" evidence="1">
    <location>
        <begin position="9"/>
        <end position="24"/>
    </location>
</feature>
<organism evidence="2 3">
    <name type="scientific">Mycobacterium dioxanotrophicus</name>
    <dbReference type="NCBI Taxonomy" id="482462"/>
    <lineage>
        <taxon>Bacteria</taxon>
        <taxon>Bacillati</taxon>
        <taxon>Actinomycetota</taxon>
        <taxon>Actinomycetes</taxon>
        <taxon>Mycobacteriales</taxon>
        <taxon>Mycobacteriaceae</taxon>
        <taxon>Mycobacterium</taxon>
    </lineage>
</organism>
<dbReference type="KEGG" id="mdx:BTO20_00620"/>
<gene>
    <name evidence="2" type="ORF">BTO20_00620</name>
</gene>
<dbReference type="AlphaFoldDB" id="A0A1Y0BWN7"/>
<keyword evidence="3" id="KW-1185">Reference proteome</keyword>
<dbReference type="EMBL" id="CP020809">
    <property type="protein sequence ID" value="ART67308.1"/>
    <property type="molecule type" value="Genomic_DNA"/>
</dbReference>
<dbReference type="RefSeq" id="WP_087072500.1">
    <property type="nucleotide sequence ID" value="NZ_CP020809.1"/>
</dbReference>
<reference evidence="2 3" key="1">
    <citation type="submission" date="2017-04" db="EMBL/GenBank/DDBJ databases">
        <title>Whole Genome Sequence of 1,4-Dioxane Degrading Bacterium Mycobacterium dioxanotrophicus PH-06.</title>
        <authorList>
            <person name="He Y."/>
        </authorList>
    </citation>
    <scope>NUCLEOTIDE SEQUENCE [LARGE SCALE GENOMIC DNA]</scope>
    <source>
        <strain evidence="2 3">PH-06</strain>
    </source>
</reference>
<evidence type="ECO:0000313" key="3">
    <source>
        <dbReference type="Proteomes" id="UP000195331"/>
    </source>
</evidence>
<name>A0A1Y0BWN7_9MYCO</name>
<dbReference type="OrthoDB" id="4640564at2"/>
<evidence type="ECO:0008006" key="4">
    <source>
        <dbReference type="Google" id="ProtNLM"/>
    </source>
</evidence>
<evidence type="ECO:0000256" key="1">
    <source>
        <dbReference type="SAM" id="MobiDB-lite"/>
    </source>
</evidence>
<feature type="region of interest" description="Disordered" evidence="1">
    <location>
        <begin position="1"/>
        <end position="25"/>
    </location>
</feature>
<accession>A0A1Y0BWN7</accession>
<dbReference type="Proteomes" id="UP000195331">
    <property type="component" value="Chromosome"/>
</dbReference>
<proteinExistence type="predicted"/>
<protein>
    <recommendedName>
        <fullName evidence="4">Antitoxin</fullName>
    </recommendedName>
</protein>